<dbReference type="AlphaFoldDB" id="A0A1Y1XQ73"/>
<protein>
    <submittedName>
        <fullName evidence="2">Uncharacterized protein</fullName>
    </submittedName>
</protein>
<evidence type="ECO:0000256" key="1">
    <source>
        <dbReference type="SAM" id="Coils"/>
    </source>
</evidence>
<feature type="coiled-coil region" evidence="1">
    <location>
        <begin position="411"/>
        <end position="508"/>
    </location>
</feature>
<evidence type="ECO:0000313" key="3">
    <source>
        <dbReference type="Proteomes" id="UP000193944"/>
    </source>
</evidence>
<gene>
    <name evidence="2" type="ORF">BCR32DRAFT_263960</name>
</gene>
<dbReference type="Proteomes" id="UP000193944">
    <property type="component" value="Unassembled WGS sequence"/>
</dbReference>
<accession>A0A1Y1XQ73</accession>
<keyword evidence="3" id="KW-1185">Reference proteome</keyword>
<organism evidence="2 3">
    <name type="scientific">Anaeromyces robustus</name>
    <dbReference type="NCBI Taxonomy" id="1754192"/>
    <lineage>
        <taxon>Eukaryota</taxon>
        <taxon>Fungi</taxon>
        <taxon>Fungi incertae sedis</taxon>
        <taxon>Chytridiomycota</taxon>
        <taxon>Chytridiomycota incertae sedis</taxon>
        <taxon>Neocallimastigomycetes</taxon>
        <taxon>Neocallimastigales</taxon>
        <taxon>Neocallimastigaceae</taxon>
        <taxon>Anaeromyces</taxon>
    </lineage>
</organism>
<comment type="caution">
    <text evidence="2">The sequence shown here is derived from an EMBL/GenBank/DDBJ whole genome shotgun (WGS) entry which is preliminary data.</text>
</comment>
<sequence length="557" mass="63445">MTISKTLKTPLEVSTETIFSHSVSTNRNVDTSPSISVALFTSQANALNSLQAISSTNNLSSNTSAINTISDNAASLSAHDPNLITSLKEINSSTEQLSNLNTYTQNNNIALLAQNKNKNNSTTKIDLNSVETNVIDTNNINANIQNSILSSVQTISSQPTLIDIDVLDLHQSSKWKDAEVKKILNYLRNTDNFQKYCKEKKTKTYNKLASILTTKTSAQIKNKLSSLESSYRKVKMKYQEFLQNFNPKDVKQIKYCKDKVLKEFPFFFEMDEIFHAKLQNGKFDSSQSSSPVSKINYKCNSLSSNKDLESNDISSSSVNNLLTSFFDLETIQKLLKRNSENLITNDELQTQSDNSDQTPKAKNANIDDVSIKSISNTELNDNSIIINNTLKDNNKKRRLHETDILEISSSAKQIINIIRESEEKRLKLQQEYDDKRLLLKKLLAEKEWENKIAIEEKKLEIQKQHNKEMKALKERELDLEESKQKIEREKLELEKVQVNLQIKLYEEKLINHFQHNDLSRGLNSINSTLATLNNLNNLSSVQVLQNNNNLKLDNQKK</sequence>
<keyword evidence="1" id="KW-0175">Coiled coil</keyword>
<reference evidence="2 3" key="2">
    <citation type="submission" date="2016-08" db="EMBL/GenBank/DDBJ databases">
        <title>Pervasive Adenine N6-methylation of Active Genes in Fungi.</title>
        <authorList>
            <consortium name="DOE Joint Genome Institute"/>
            <person name="Mondo S.J."/>
            <person name="Dannebaum R.O."/>
            <person name="Kuo R.C."/>
            <person name="Labutti K."/>
            <person name="Haridas S."/>
            <person name="Kuo A."/>
            <person name="Salamov A."/>
            <person name="Ahrendt S.R."/>
            <person name="Lipzen A."/>
            <person name="Sullivan W."/>
            <person name="Andreopoulos W.B."/>
            <person name="Clum A."/>
            <person name="Lindquist E."/>
            <person name="Daum C."/>
            <person name="Ramamoorthy G.K."/>
            <person name="Gryganskyi A."/>
            <person name="Culley D."/>
            <person name="Magnuson J.K."/>
            <person name="James T.Y."/>
            <person name="O'Malley M.A."/>
            <person name="Stajich J.E."/>
            <person name="Spatafora J.W."/>
            <person name="Visel A."/>
            <person name="Grigoriev I.V."/>
        </authorList>
    </citation>
    <scope>NUCLEOTIDE SEQUENCE [LARGE SCALE GENOMIC DNA]</scope>
    <source>
        <strain evidence="2 3">S4</strain>
    </source>
</reference>
<dbReference type="EMBL" id="MCFG01000004">
    <property type="protein sequence ID" value="ORX87910.1"/>
    <property type="molecule type" value="Genomic_DNA"/>
</dbReference>
<proteinExistence type="predicted"/>
<reference evidence="2 3" key="1">
    <citation type="submission" date="2016-08" db="EMBL/GenBank/DDBJ databases">
        <title>A Parts List for Fungal Cellulosomes Revealed by Comparative Genomics.</title>
        <authorList>
            <consortium name="DOE Joint Genome Institute"/>
            <person name="Haitjema C.H."/>
            <person name="Gilmore S.P."/>
            <person name="Henske J.K."/>
            <person name="Solomon K.V."/>
            <person name="De Groot R."/>
            <person name="Kuo A."/>
            <person name="Mondo S.J."/>
            <person name="Salamov A.A."/>
            <person name="Labutti K."/>
            <person name="Zhao Z."/>
            <person name="Chiniquy J."/>
            <person name="Barry K."/>
            <person name="Brewer H.M."/>
            <person name="Purvine S.O."/>
            <person name="Wright A.T."/>
            <person name="Boxma B."/>
            <person name="Van Alen T."/>
            <person name="Hackstein J.H."/>
            <person name="Baker S.E."/>
            <person name="Grigoriev I.V."/>
            <person name="O'Malley M.A."/>
        </authorList>
    </citation>
    <scope>NUCLEOTIDE SEQUENCE [LARGE SCALE GENOMIC DNA]</scope>
    <source>
        <strain evidence="2 3">S4</strain>
    </source>
</reference>
<evidence type="ECO:0000313" key="2">
    <source>
        <dbReference type="EMBL" id="ORX87910.1"/>
    </source>
</evidence>
<name>A0A1Y1XQ73_9FUNG</name>
<dbReference type="OrthoDB" id="2693027at2759"/>